<feature type="domain" description="Secretion system C-terminal sorting" evidence="1">
    <location>
        <begin position="510"/>
        <end position="586"/>
    </location>
</feature>
<gene>
    <name evidence="2" type="ORF">ENI34_01865</name>
</gene>
<dbReference type="Proteomes" id="UP000885826">
    <property type="component" value="Unassembled WGS sequence"/>
</dbReference>
<evidence type="ECO:0000313" key="2">
    <source>
        <dbReference type="EMBL" id="HEC77875.1"/>
    </source>
</evidence>
<dbReference type="Pfam" id="PF18962">
    <property type="entry name" value="Por_Secre_tail"/>
    <property type="match status" value="1"/>
</dbReference>
<name>A0A9C9JZF9_UNCW3</name>
<evidence type="ECO:0000259" key="1">
    <source>
        <dbReference type="Pfam" id="PF18962"/>
    </source>
</evidence>
<dbReference type="InterPro" id="IPR026444">
    <property type="entry name" value="Secre_tail"/>
</dbReference>
<evidence type="ECO:0000313" key="3">
    <source>
        <dbReference type="Proteomes" id="UP000885826"/>
    </source>
</evidence>
<accession>A0A9C9JZF9</accession>
<dbReference type="SUPFAM" id="SSF50939">
    <property type="entry name" value="Sialidases"/>
    <property type="match status" value="1"/>
</dbReference>
<dbReference type="AlphaFoldDB" id="A0A9C9JZF9"/>
<dbReference type="InterPro" id="IPR036278">
    <property type="entry name" value="Sialidase_sf"/>
</dbReference>
<protein>
    <submittedName>
        <fullName evidence="2">T9SS type A sorting domain-containing protein</fullName>
    </submittedName>
</protein>
<dbReference type="Gene3D" id="2.60.40.4070">
    <property type="match status" value="1"/>
</dbReference>
<dbReference type="EMBL" id="DRIG01000023">
    <property type="protein sequence ID" value="HEC77875.1"/>
    <property type="molecule type" value="Genomic_DNA"/>
</dbReference>
<dbReference type="NCBIfam" id="TIGR04183">
    <property type="entry name" value="Por_Secre_tail"/>
    <property type="match status" value="1"/>
</dbReference>
<dbReference type="Gene3D" id="2.120.10.10">
    <property type="match status" value="1"/>
</dbReference>
<dbReference type="CDD" id="cd15482">
    <property type="entry name" value="Sialidase_non-viral"/>
    <property type="match status" value="1"/>
</dbReference>
<comment type="caution">
    <text evidence="2">The sequence shown here is derived from an EMBL/GenBank/DDBJ whole genome shotgun (WGS) entry which is preliminary data.</text>
</comment>
<proteinExistence type="predicted"/>
<reference evidence="2" key="1">
    <citation type="journal article" date="2020" name="mSystems">
        <title>Genome- and Community-Level Interaction Insights into Carbon Utilization and Element Cycling Functions of Hydrothermarchaeota in Hydrothermal Sediment.</title>
        <authorList>
            <person name="Zhou Z."/>
            <person name="Liu Y."/>
            <person name="Xu W."/>
            <person name="Pan J."/>
            <person name="Luo Z.H."/>
            <person name="Li M."/>
        </authorList>
    </citation>
    <scope>NUCLEOTIDE SEQUENCE</scope>
    <source>
        <strain evidence="2">HyVt-388</strain>
    </source>
</reference>
<sequence length="588" mass="64414">MRSVKMYMLLPIVLIVTAGFSLTIKKADTQPCRGIVGNEPLIAKEIIPYLGGRGPGDQIGTTAYDYQANGGFGQRFVVDDYGQAHIDWMWQDYPGQTMRYCAWNARFSDGSYYGETQASNSWSGYVQLDVTQDANPDNQRTAIAYHFDPGTGYYSWVDIDGGNLWGIWPNNPVSPQIADHIWPYVALAGNNNIILVSHGYPVPGDNHIYVDVTTDGGSSWTTVASIDSCATISQFVRASRNSGSQKVVVCWTKFITDSIASGQLDNNIWYMLSTDGGATWGAPVNVTDYQPADTVRAYTDVNAIFDANDNLHIVWSGRKVDAGGYYVASKIFHWDEVSGNITVVNSPSTYYTEPGGWWIATASSPQPGGWRLPADQPQLVVDLTDNTLYCLWQGNDDYNDGSAAGFFNGEFFGSVSFDGGATWSDYVNLTNTRSPGAGAGACDDEDYMTACPYVVNDSIFLTYIEDKDAGGVPQNEGTVTENPVRCWVMPTFGIQEHKTEVPDMMSMVVLPNPVQHNALINYTLTKETAVSLKVFDASGRVVKDFGTGQKTRGTYSVNMETNSLANGTYFAVLDLNGETISRTFIVLH</sequence>
<organism evidence="2 3">
    <name type="scientific">candidate division WOR-3 bacterium</name>
    <dbReference type="NCBI Taxonomy" id="2052148"/>
    <lineage>
        <taxon>Bacteria</taxon>
        <taxon>Bacteria division WOR-3</taxon>
    </lineage>
</organism>